<feature type="binding site" evidence="2">
    <location>
        <position position="60"/>
    </location>
    <ligand>
        <name>CoA</name>
        <dbReference type="ChEBI" id="CHEBI:57287"/>
    </ligand>
</feature>
<evidence type="ECO:0000259" key="3">
    <source>
        <dbReference type="Pfam" id="PF22636"/>
    </source>
</evidence>
<dbReference type="EMBL" id="DF968181">
    <property type="protein sequence ID" value="GAP41695.1"/>
    <property type="molecule type" value="Genomic_DNA"/>
</dbReference>
<evidence type="ECO:0000256" key="2">
    <source>
        <dbReference type="PIRSR" id="PIRSR014972-2"/>
    </source>
</evidence>
<evidence type="ECO:0000256" key="1">
    <source>
        <dbReference type="PIRSR" id="PIRSR014972-1"/>
    </source>
</evidence>
<organism evidence="4">
    <name type="scientific">Flexilinea flocculi</name>
    <dbReference type="NCBI Taxonomy" id="1678840"/>
    <lineage>
        <taxon>Bacteria</taxon>
        <taxon>Bacillati</taxon>
        <taxon>Chloroflexota</taxon>
        <taxon>Anaerolineae</taxon>
        <taxon>Anaerolineales</taxon>
        <taxon>Anaerolineaceae</taxon>
        <taxon>Flexilinea</taxon>
    </lineage>
</organism>
<feature type="binding site" evidence="2">
    <location>
        <position position="111"/>
    </location>
    <ligand>
        <name>substrate</name>
    </ligand>
</feature>
<name>A0A0S7BZ79_9CHLR</name>
<reference evidence="4" key="1">
    <citation type="journal article" date="2015" name="Genome Announc.">
        <title>Draft Genome Sequence of Anaerolineae Strain TC1, a Novel Isolate from a Methanogenic Wastewater Treatment System.</title>
        <authorList>
            <person name="Matsuura N."/>
            <person name="Tourlousse D.M."/>
            <person name="Sun L."/>
            <person name="Toyonaga M."/>
            <person name="Kuroda K."/>
            <person name="Ohashi A."/>
            <person name="Cruz R."/>
            <person name="Yamaguchi T."/>
            <person name="Sekiguchi Y."/>
        </authorList>
    </citation>
    <scope>NUCLEOTIDE SEQUENCE [LARGE SCALE GENOMIC DNA]</scope>
    <source>
        <strain evidence="4">TC1</strain>
    </source>
</reference>
<dbReference type="Gene3D" id="3.10.129.10">
    <property type="entry name" value="Hotdog Thioesterase"/>
    <property type="match status" value="1"/>
</dbReference>
<feature type="active site" evidence="1">
    <location>
        <position position="41"/>
    </location>
</feature>
<dbReference type="PANTHER" id="PTHR36934">
    <property type="entry name" value="BLR0278 PROTEIN"/>
    <property type="match status" value="1"/>
</dbReference>
<evidence type="ECO:0000313" key="4">
    <source>
        <dbReference type="EMBL" id="GAP41695.1"/>
    </source>
</evidence>
<accession>A0A0S7BZ79</accession>
<feature type="active site" evidence="1">
    <location>
        <position position="67"/>
    </location>
</feature>
<sequence>MLILGIRGRHTEIVTMEKAASSLGSGGLDVYGTPAMIALMEGTALYSVQPYLDPGMTTVGTLVNIQHKAATPIGSTVTCESELIEIDRKRLVFHVVVSDENGEIGSGVHERFIVNIDQFLEKVKQRK</sequence>
<evidence type="ECO:0000313" key="5">
    <source>
        <dbReference type="Proteomes" id="UP000053370"/>
    </source>
</evidence>
<proteinExistence type="predicted"/>
<dbReference type="Pfam" id="PF22636">
    <property type="entry name" value="FlK"/>
    <property type="match status" value="1"/>
</dbReference>
<feature type="active site" evidence="1">
    <location>
        <position position="33"/>
    </location>
</feature>
<dbReference type="InterPro" id="IPR054485">
    <property type="entry name" value="FlK-like_dom"/>
</dbReference>
<dbReference type="Proteomes" id="UP000053370">
    <property type="component" value="Unassembled WGS sequence"/>
</dbReference>
<feature type="binding site" evidence="2">
    <location>
        <position position="60"/>
    </location>
    <ligand>
        <name>substrate</name>
    </ligand>
</feature>
<dbReference type="InterPro" id="IPR029069">
    <property type="entry name" value="HotDog_dom_sf"/>
</dbReference>
<dbReference type="AlphaFoldDB" id="A0A0S7BZ79"/>
<keyword evidence="5" id="KW-1185">Reference proteome</keyword>
<dbReference type="PIRSF" id="PIRSF014972">
    <property type="entry name" value="FlK"/>
    <property type="match status" value="1"/>
</dbReference>
<dbReference type="CDD" id="cd03440">
    <property type="entry name" value="hot_dog"/>
    <property type="match status" value="1"/>
</dbReference>
<dbReference type="PANTHER" id="PTHR36934:SF1">
    <property type="entry name" value="THIOESTERASE DOMAIN-CONTAINING PROTEIN"/>
    <property type="match status" value="1"/>
</dbReference>
<dbReference type="InterPro" id="IPR025540">
    <property type="entry name" value="FlK"/>
</dbReference>
<dbReference type="RefSeq" id="WP_062283440.1">
    <property type="nucleotide sequence ID" value="NZ_DF968181.1"/>
</dbReference>
<feature type="domain" description="Fluoroacetyl-CoA-specific thioesterase-like" evidence="3">
    <location>
        <begin position="14"/>
        <end position="115"/>
    </location>
</feature>
<dbReference type="SUPFAM" id="SSF54637">
    <property type="entry name" value="Thioesterase/thiol ester dehydrase-isomerase"/>
    <property type="match status" value="1"/>
</dbReference>
<dbReference type="OrthoDB" id="6902891at2"/>
<gene>
    <name evidence="4" type="ORF">ATC1_131691</name>
</gene>
<protein>
    <submittedName>
        <fullName evidence="4">Predicted thioesterase</fullName>
    </submittedName>
</protein>